<keyword evidence="3" id="KW-1185">Reference proteome</keyword>
<feature type="region of interest" description="Disordered" evidence="1">
    <location>
        <begin position="26"/>
        <end position="45"/>
    </location>
</feature>
<name>A0ABP6DEB2_9ACTN</name>
<reference evidence="3" key="1">
    <citation type="journal article" date="2019" name="Int. J. Syst. Evol. Microbiol.">
        <title>The Global Catalogue of Microorganisms (GCM) 10K type strain sequencing project: providing services to taxonomists for standard genome sequencing and annotation.</title>
        <authorList>
            <consortium name="The Broad Institute Genomics Platform"/>
            <consortium name="The Broad Institute Genome Sequencing Center for Infectious Disease"/>
            <person name="Wu L."/>
            <person name="Ma J."/>
        </authorList>
    </citation>
    <scope>NUCLEOTIDE SEQUENCE [LARGE SCALE GENOMIC DNA]</scope>
    <source>
        <strain evidence="3">JCM 16373</strain>
    </source>
</reference>
<evidence type="ECO:0000313" key="3">
    <source>
        <dbReference type="Proteomes" id="UP001501447"/>
    </source>
</evidence>
<evidence type="ECO:0000256" key="1">
    <source>
        <dbReference type="SAM" id="MobiDB-lite"/>
    </source>
</evidence>
<dbReference type="EMBL" id="BAAARJ010000035">
    <property type="protein sequence ID" value="GAA2639496.1"/>
    <property type="molecule type" value="Genomic_DNA"/>
</dbReference>
<dbReference type="RefSeq" id="WP_344570718.1">
    <property type="nucleotide sequence ID" value="NZ_BAAARJ010000035.1"/>
</dbReference>
<feature type="region of interest" description="Disordered" evidence="1">
    <location>
        <begin position="51"/>
        <end position="74"/>
    </location>
</feature>
<proteinExistence type="predicted"/>
<organism evidence="2 3">
    <name type="scientific">Streptomyces axinellae</name>
    <dbReference type="NCBI Taxonomy" id="552788"/>
    <lineage>
        <taxon>Bacteria</taxon>
        <taxon>Bacillati</taxon>
        <taxon>Actinomycetota</taxon>
        <taxon>Actinomycetes</taxon>
        <taxon>Kitasatosporales</taxon>
        <taxon>Streptomycetaceae</taxon>
        <taxon>Streptomyces</taxon>
    </lineage>
</organism>
<accession>A0ABP6DEB2</accession>
<dbReference type="Proteomes" id="UP001501447">
    <property type="component" value="Unassembled WGS sequence"/>
</dbReference>
<comment type="caution">
    <text evidence="2">The sequence shown here is derived from an EMBL/GenBank/DDBJ whole genome shotgun (WGS) entry which is preliminary data.</text>
</comment>
<evidence type="ECO:0008006" key="4">
    <source>
        <dbReference type="Google" id="ProtNLM"/>
    </source>
</evidence>
<sequence length="74" mass="8454">MATDKEQKAPTQKEIAAAARLNTYREGWQEKHGARDKADQERDWRQRNRDALKGERGALNSFDASNAKKKGPTR</sequence>
<gene>
    <name evidence="2" type="ORF">GCM10009863_65630</name>
</gene>
<evidence type="ECO:0000313" key="2">
    <source>
        <dbReference type="EMBL" id="GAA2639496.1"/>
    </source>
</evidence>
<feature type="compositionally biased region" description="Basic and acidic residues" evidence="1">
    <location>
        <begin position="27"/>
        <end position="45"/>
    </location>
</feature>
<protein>
    <recommendedName>
        <fullName evidence="4">DUF5302 domain-containing protein</fullName>
    </recommendedName>
</protein>